<dbReference type="Gene3D" id="1.20.1540.10">
    <property type="entry name" value="Rhomboid-like"/>
    <property type="match status" value="1"/>
</dbReference>
<feature type="transmembrane region" description="Helical" evidence="7">
    <location>
        <begin position="165"/>
        <end position="188"/>
    </location>
</feature>
<dbReference type="EMBL" id="JAKNSF020000059">
    <property type="protein sequence ID" value="KAK7723505.1"/>
    <property type="molecule type" value="Genomic_DNA"/>
</dbReference>
<keyword evidence="10" id="KW-1185">Reference proteome</keyword>
<evidence type="ECO:0000256" key="2">
    <source>
        <dbReference type="ARBA" id="ARBA00009045"/>
    </source>
</evidence>
<gene>
    <name evidence="9" type="ORF">SLS63_008799</name>
</gene>
<dbReference type="SUPFAM" id="SSF144091">
    <property type="entry name" value="Rhomboid-like"/>
    <property type="match status" value="1"/>
</dbReference>
<reference evidence="9 10" key="1">
    <citation type="submission" date="2024-02" db="EMBL/GenBank/DDBJ databases">
        <title>De novo assembly and annotation of 12 fungi associated with fruit tree decline syndrome in Ontario, Canada.</title>
        <authorList>
            <person name="Sulman M."/>
            <person name="Ellouze W."/>
            <person name="Ilyukhin E."/>
        </authorList>
    </citation>
    <scope>NUCLEOTIDE SEQUENCE [LARGE SCALE GENOMIC DNA]</scope>
    <source>
        <strain evidence="9 10">M169</strain>
    </source>
</reference>
<keyword evidence="6 7" id="KW-0472">Membrane</keyword>
<comment type="caution">
    <text evidence="9">The sequence shown here is derived from an EMBL/GenBank/DDBJ whole genome shotgun (WGS) entry which is preliminary data.</text>
</comment>
<proteinExistence type="inferred from homology"/>
<dbReference type="Pfam" id="PF01694">
    <property type="entry name" value="Rhomboid"/>
    <property type="match status" value="1"/>
</dbReference>
<feature type="transmembrane region" description="Helical" evidence="7">
    <location>
        <begin position="208"/>
        <end position="229"/>
    </location>
</feature>
<keyword evidence="5 7" id="KW-1133">Transmembrane helix</keyword>
<dbReference type="InterPro" id="IPR022764">
    <property type="entry name" value="Peptidase_S54_rhomboid_dom"/>
</dbReference>
<name>A0ABR1P1I2_DIAER</name>
<comment type="similarity">
    <text evidence="2">Belongs to the peptidase S54 family.</text>
</comment>
<feature type="domain" description="Peptidase S54 rhomboid" evidence="8">
    <location>
        <begin position="68"/>
        <end position="232"/>
    </location>
</feature>
<dbReference type="InterPro" id="IPR050925">
    <property type="entry name" value="Rhomboid_protease_S54"/>
</dbReference>
<evidence type="ECO:0000256" key="4">
    <source>
        <dbReference type="ARBA" id="ARBA00022801"/>
    </source>
</evidence>
<evidence type="ECO:0000256" key="1">
    <source>
        <dbReference type="ARBA" id="ARBA00004141"/>
    </source>
</evidence>
<accession>A0ABR1P1I2</accession>
<dbReference type="Proteomes" id="UP001430848">
    <property type="component" value="Unassembled WGS sequence"/>
</dbReference>
<evidence type="ECO:0000313" key="10">
    <source>
        <dbReference type="Proteomes" id="UP001430848"/>
    </source>
</evidence>
<comment type="subcellular location">
    <subcellularLocation>
        <location evidence="1">Membrane</location>
        <topology evidence="1">Multi-pass membrane protein</topology>
    </subcellularLocation>
</comment>
<dbReference type="InterPro" id="IPR035952">
    <property type="entry name" value="Rhomboid-like_sf"/>
</dbReference>
<keyword evidence="3 7" id="KW-0812">Transmembrane</keyword>
<organism evidence="9 10">
    <name type="scientific">Diaporthe eres</name>
    <name type="common">Phomopsis oblonga</name>
    <dbReference type="NCBI Taxonomy" id="83184"/>
    <lineage>
        <taxon>Eukaryota</taxon>
        <taxon>Fungi</taxon>
        <taxon>Dikarya</taxon>
        <taxon>Ascomycota</taxon>
        <taxon>Pezizomycotina</taxon>
        <taxon>Sordariomycetes</taxon>
        <taxon>Sordariomycetidae</taxon>
        <taxon>Diaporthales</taxon>
        <taxon>Diaporthaceae</taxon>
        <taxon>Diaporthe</taxon>
        <taxon>Diaporthe eres species complex</taxon>
    </lineage>
</organism>
<evidence type="ECO:0000313" key="9">
    <source>
        <dbReference type="EMBL" id="KAK7723505.1"/>
    </source>
</evidence>
<dbReference type="PANTHER" id="PTHR43731:SF14">
    <property type="entry name" value="PRESENILIN-ASSOCIATED RHOMBOID-LIKE PROTEIN, MITOCHONDRIAL"/>
    <property type="match status" value="1"/>
</dbReference>
<dbReference type="PANTHER" id="PTHR43731">
    <property type="entry name" value="RHOMBOID PROTEASE"/>
    <property type="match status" value="1"/>
</dbReference>
<evidence type="ECO:0000256" key="3">
    <source>
        <dbReference type="ARBA" id="ARBA00022692"/>
    </source>
</evidence>
<evidence type="ECO:0000256" key="7">
    <source>
        <dbReference type="SAM" id="Phobius"/>
    </source>
</evidence>
<evidence type="ECO:0000256" key="6">
    <source>
        <dbReference type="ARBA" id="ARBA00023136"/>
    </source>
</evidence>
<evidence type="ECO:0000256" key="5">
    <source>
        <dbReference type="ARBA" id="ARBA00022989"/>
    </source>
</evidence>
<protein>
    <recommendedName>
        <fullName evidence="8">Peptidase S54 rhomboid domain-containing protein</fullName>
    </recommendedName>
</protein>
<keyword evidence="4" id="KW-0378">Hydrolase</keyword>
<sequence>MAISRVAKGLIWTTIGANVYVFARWHIVPDEKAAKQGPESHAYRMAKSRQLQYMNDNYTLSRKNVAEGRWWTIITSAFSHIDLAHLGINMLVLHSTASLGISGAIGLGPIRLTALALGSAVCGSLGSLYDYQKTAEAGLQEPRGLGASGMVEGVMMATMLAQPRWPMMVFPIPVSVPYWGVMAGFIGYDMYRLYEEKKSGQKHVNWMGSYTGYAAHLGGAVFGAAFYFVAMRRGMMIRKAAWVQALRRRP</sequence>
<evidence type="ECO:0000259" key="8">
    <source>
        <dbReference type="Pfam" id="PF01694"/>
    </source>
</evidence>